<evidence type="ECO:0000313" key="2">
    <source>
        <dbReference type="Proteomes" id="UP000319143"/>
    </source>
</evidence>
<gene>
    <name evidence="1" type="ORF">Poly41_26100</name>
</gene>
<dbReference type="EMBL" id="SJPV01000003">
    <property type="protein sequence ID" value="TWU39754.1"/>
    <property type="molecule type" value="Genomic_DNA"/>
</dbReference>
<comment type="caution">
    <text evidence="1">The sequence shown here is derived from an EMBL/GenBank/DDBJ whole genome shotgun (WGS) entry which is preliminary data.</text>
</comment>
<name>A0A5C6DU47_9BACT</name>
<accession>A0A5C6DU47</accession>
<dbReference type="Proteomes" id="UP000319143">
    <property type="component" value="Unassembled WGS sequence"/>
</dbReference>
<proteinExistence type="predicted"/>
<protein>
    <submittedName>
        <fullName evidence="1">Uncharacterized protein</fullName>
    </submittedName>
</protein>
<keyword evidence="2" id="KW-1185">Reference proteome</keyword>
<organism evidence="1 2">
    <name type="scientific">Novipirellula artificiosorum</name>
    <dbReference type="NCBI Taxonomy" id="2528016"/>
    <lineage>
        <taxon>Bacteria</taxon>
        <taxon>Pseudomonadati</taxon>
        <taxon>Planctomycetota</taxon>
        <taxon>Planctomycetia</taxon>
        <taxon>Pirellulales</taxon>
        <taxon>Pirellulaceae</taxon>
        <taxon>Novipirellula</taxon>
    </lineage>
</organism>
<dbReference type="AlphaFoldDB" id="A0A5C6DU47"/>
<reference evidence="1 2" key="1">
    <citation type="submission" date="2019-02" db="EMBL/GenBank/DDBJ databases">
        <title>Deep-cultivation of Planctomycetes and their phenomic and genomic characterization uncovers novel biology.</title>
        <authorList>
            <person name="Wiegand S."/>
            <person name="Jogler M."/>
            <person name="Boedeker C."/>
            <person name="Pinto D."/>
            <person name="Vollmers J."/>
            <person name="Rivas-Marin E."/>
            <person name="Kohn T."/>
            <person name="Peeters S.H."/>
            <person name="Heuer A."/>
            <person name="Rast P."/>
            <person name="Oberbeckmann S."/>
            <person name="Bunk B."/>
            <person name="Jeske O."/>
            <person name="Meyerdierks A."/>
            <person name="Storesund J.E."/>
            <person name="Kallscheuer N."/>
            <person name="Luecker S."/>
            <person name="Lage O.M."/>
            <person name="Pohl T."/>
            <person name="Merkel B.J."/>
            <person name="Hornburger P."/>
            <person name="Mueller R.-W."/>
            <person name="Bruemmer F."/>
            <person name="Labrenz M."/>
            <person name="Spormann A.M."/>
            <person name="Op Den Camp H."/>
            <person name="Overmann J."/>
            <person name="Amann R."/>
            <person name="Jetten M.S.M."/>
            <person name="Mascher T."/>
            <person name="Medema M.H."/>
            <person name="Devos D.P."/>
            <person name="Kaster A.-K."/>
            <person name="Ovreas L."/>
            <person name="Rohde M."/>
            <person name="Galperin M.Y."/>
            <person name="Jogler C."/>
        </authorList>
    </citation>
    <scope>NUCLEOTIDE SEQUENCE [LARGE SCALE GENOMIC DNA]</scope>
    <source>
        <strain evidence="1 2">Poly41</strain>
    </source>
</reference>
<sequence length="100" mass="11261">MLWFYREPSLGTDRVCKQRLQPNENATTDHRRLGGDHCSTGCRIKHPSWDIDPPLAISNRVLHSNGHLGLTPNCSDRVDGSFKPRVPAIVNRQLGILHIV</sequence>
<evidence type="ECO:0000313" key="1">
    <source>
        <dbReference type="EMBL" id="TWU39754.1"/>
    </source>
</evidence>